<dbReference type="FunFam" id="3.30.420.10:FF:000045">
    <property type="entry name" value="3'-5' exonuclease DinG"/>
    <property type="match status" value="1"/>
</dbReference>
<dbReference type="PANTHER" id="PTHR30231:SF41">
    <property type="entry name" value="DNA POLYMERASE III SUBUNIT EPSILON"/>
    <property type="match status" value="1"/>
</dbReference>
<evidence type="ECO:0000313" key="5">
    <source>
        <dbReference type="Proteomes" id="UP000005631"/>
    </source>
</evidence>
<accession>G8QZF7</accession>
<dbReference type="GO" id="GO:0008408">
    <property type="term" value="F:3'-5' exonuclease activity"/>
    <property type="evidence" value="ECO:0007669"/>
    <property type="project" value="TreeGrafter"/>
</dbReference>
<comment type="subunit">
    <text evidence="2">DNA polymerase III contains a core (composed of alpha, epsilon and theta chains) that associates with a tau subunit. This core dimerizes to form the POLIII' complex. PolIII' associates with the gamma complex (composed of gamma, delta, delta', psi and chi chains) and with the beta chain to form the complete DNA polymerase III complex.</text>
</comment>
<dbReference type="STRING" id="926562.Oweho_1595"/>
<evidence type="ECO:0000313" key="4">
    <source>
        <dbReference type="EMBL" id="AEV32585.1"/>
    </source>
</evidence>
<dbReference type="Pfam" id="PF00929">
    <property type="entry name" value="RNase_T"/>
    <property type="match status" value="1"/>
</dbReference>
<dbReference type="HOGENOM" id="CLU_030720_1_0_10"/>
<dbReference type="Gene3D" id="3.30.420.10">
    <property type="entry name" value="Ribonuclease H-like superfamily/Ribonuclease H"/>
    <property type="match status" value="1"/>
</dbReference>
<dbReference type="CDD" id="cd06127">
    <property type="entry name" value="DEDDh"/>
    <property type="match status" value="1"/>
</dbReference>
<proteinExistence type="predicted"/>
<feature type="domain" description="Exonuclease" evidence="3">
    <location>
        <begin position="1"/>
        <end position="166"/>
    </location>
</feature>
<dbReference type="InterPro" id="IPR036397">
    <property type="entry name" value="RNaseH_sf"/>
</dbReference>
<gene>
    <name evidence="4" type="ordered locus">Oweho_1595</name>
</gene>
<dbReference type="KEGG" id="oho:Oweho_1595"/>
<keyword evidence="5" id="KW-1185">Reference proteome</keyword>
<organism evidence="4 5">
    <name type="scientific">Owenweeksia hongkongensis (strain DSM 17368 / CIP 108786 / JCM 12287 / NRRL B-23963 / UST20020801)</name>
    <dbReference type="NCBI Taxonomy" id="926562"/>
    <lineage>
        <taxon>Bacteria</taxon>
        <taxon>Pseudomonadati</taxon>
        <taxon>Bacteroidota</taxon>
        <taxon>Flavobacteriia</taxon>
        <taxon>Flavobacteriales</taxon>
        <taxon>Owenweeksiaceae</taxon>
        <taxon>Owenweeksia</taxon>
    </lineage>
</organism>
<dbReference type="GO" id="GO:0003677">
    <property type="term" value="F:DNA binding"/>
    <property type="evidence" value="ECO:0007669"/>
    <property type="project" value="InterPro"/>
</dbReference>
<dbReference type="GO" id="GO:0005829">
    <property type="term" value="C:cytosol"/>
    <property type="evidence" value="ECO:0007669"/>
    <property type="project" value="TreeGrafter"/>
</dbReference>
<dbReference type="AlphaFoldDB" id="G8QZF7"/>
<evidence type="ECO:0000259" key="3">
    <source>
        <dbReference type="SMART" id="SM00479"/>
    </source>
</evidence>
<sequence length="423" mass="48483">MFCILDIESSGGPFGKEAMIEIAVYRFDGHEVVDQLISLVHPHREVQKFVTKITGITPKMLQRAPRFQEIAKRIIEITEGAILVGHNVEFDYRMVRQEFARLGYEYERETLDTIETAQELIPGLPAYGLSKICKELGIHMPNKHRAEDDALATLELFKILREKDSKKDISVLGQSIQEGNYMRDKLSDLARSIKTQKGIFYLHDKDGKVLYLAASDNIKSALNRVFVADSKRADDLRERVHSVHAEAVGNWLIGRVKREQELENTRPPFNRISETHLERGIYIDKRGKSPKLIQRDIKDAGKKKPLIKSINQKLTSRALAMFGRNFRKSESRQAIIDLLSDFPAEAVYYGSGRTRTEYCAFIVEDGDLIGYYYYNLNDQISHAERLHKSMTSIKPKEAYTELLKLGILSGEFKKFEGVVERIK</sequence>
<dbReference type="PANTHER" id="PTHR30231">
    <property type="entry name" value="DNA POLYMERASE III SUBUNIT EPSILON"/>
    <property type="match status" value="1"/>
</dbReference>
<keyword evidence="4" id="KW-0269">Exonuclease</keyword>
<keyword evidence="4" id="KW-0540">Nuclease</keyword>
<dbReference type="SUPFAM" id="SSF53098">
    <property type="entry name" value="Ribonuclease H-like"/>
    <property type="match status" value="1"/>
</dbReference>
<dbReference type="RefSeq" id="WP_014201941.1">
    <property type="nucleotide sequence ID" value="NC_016599.1"/>
</dbReference>
<dbReference type="SMART" id="SM00479">
    <property type="entry name" value="EXOIII"/>
    <property type="match status" value="1"/>
</dbReference>
<dbReference type="InterPro" id="IPR013520">
    <property type="entry name" value="Ribonucl_H"/>
</dbReference>
<comment type="function">
    <text evidence="1">DNA polymerase III is a complex, multichain enzyme responsible for most of the replicative synthesis in bacteria. The epsilon subunit contain the editing function and is a proofreading 3'-5' exonuclease.</text>
</comment>
<name>G8QZF7_OWEHD</name>
<dbReference type="GO" id="GO:0003887">
    <property type="term" value="F:DNA-directed DNA polymerase activity"/>
    <property type="evidence" value="ECO:0007669"/>
    <property type="project" value="InterPro"/>
</dbReference>
<dbReference type="NCBIfam" id="TIGR00573">
    <property type="entry name" value="dnaq"/>
    <property type="match status" value="1"/>
</dbReference>
<dbReference type="Proteomes" id="UP000005631">
    <property type="component" value="Chromosome"/>
</dbReference>
<dbReference type="GO" id="GO:0045004">
    <property type="term" value="P:DNA replication proofreading"/>
    <property type="evidence" value="ECO:0007669"/>
    <property type="project" value="TreeGrafter"/>
</dbReference>
<reference evidence="4 5" key="1">
    <citation type="journal article" date="2012" name="Stand. Genomic Sci.">
        <title>Genome sequence of the orange-pigmented seawater bacterium Owenweeksia hongkongensis type strain (UST20020801(T)).</title>
        <authorList>
            <person name="Riedel T."/>
            <person name="Held B."/>
            <person name="Nolan M."/>
            <person name="Lucas S."/>
            <person name="Lapidus A."/>
            <person name="Tice H."/>
            <person name="Del Rio T.G."/>
            <person name="Cheng J.F."/>
            <person name="Han C."/>
            <person name="Tapia R."/>
            <person name="Goodwin L.A."/>
            <person name="Pitluck S."/>
            <person name="Liolios K."/>
            <person name="Mavromatis K."/>
            <person name="Pagani I."/>
            <person name="Ivanova N."/>
            <person name="Mikhailova N."/>
            <person name="Pati A."/>
            <person name="Chen A."/>
            <person name="Palaniappan K."/>
            <person name="Rohde M."/>
            <person name="Tindall B.J."/>
            <person name="Detter J.C."/>
            <person name="Goker M."/>
            <person name="Woyke T."/>
            <person name="Bristow J."/>
            <person name="Eisen J.A."/>
            <person name="Markowitz V."/>
            <person name="Hugenholtz P."/>
            <person name="Klenk H.P."/>
            <person name="Kyrpides N.C."/>
        </authorList>
    </citation>
    <scope>NUCLEOTIDE SEQUENCE</scope>
    <source>
        <strain evidence="5">DSM 17368 / JCM 12287 / NRRL B-23963</strain>
    </source>
</reference>
<evidence type="ECO:0000256" key="1">
    <source>
        <dbReference type="ARBA" id="ARBA00025483"/>
    </source>
</evidence>
<evidence type="ECO:0000256" key="2">
    <source>
        <dbReference type="ARBA" id="ARBA00026073"/>
    </source>
</evidence>
<dbReference type="InterPro" id="IPR006054">
    <property type="entry name" value="DnaQ"/>
</dbReference>
<keyword evidence="4" id="KW-0378">Hydrolase</keyword>
<dbReference type="EMBL" id="CP003156">
    <property type="protein sequence ID" value="AEV32585.1"/>
    <property type="molecule type" value="Genomic_DNA"/>
</dbReference>
<protein>
    <submittedName>
        <fullName evidence="4">Exonuclease, DNA polymerase III, epsilon subunit family</fullName>
    </submittedName>
</protein>
<dbReference type="InterPro" id="IPR012337">
    <property type="entry name" value="RNaseH-like_sf"/>
</dbReference>
<dbReference type="OrthoDB" id="9803913at2"/>
<dbReference type="eggNOG" id="COG2176">
    <property type="taxonomic scope" value="Bacteria"/>
</dbReference>